<dbReference type="OrthoDB" id="407298at2759"/>
<evidence type="ECO:0000313" key="10">
    <source>
        <dbReference type="EMBL" id="PPR02524.1"/>
    </source>
</evidence>
<keyword evidence="3" id="KW-0349">Heme</keyword>
<keyword evidence="11" id="KW-1185">Reference proteome</keyword>
<evidence type="ECO:0000256" key="8">
    <source>
        <dbReference type="SAM" id="Phobius"/>
    </source>
</evidence>
<feature type="transmembrane region" description="Helical" evidence="8">
    <location>
        <begin position="61"/>
        <end position="84"/>
    </location>
</feature>
<sequence length="306" mass="34404">MPKRHRTSHHALEKDDHQFRPMPTFGNRSPCPALNSLANHGYIPREGTNLGFWDVFRAVSFVYNLSYVLSFILTLGGFITSGTFKFDAVPILRSQKPSTGRFASLVNCIRSRTIDAFEPVLEKIPTSWRLDLASLAHRGPYKIAHDASLVHSSGVASTAPDPALLKDLLSYSSNTHDVFGNFKDGMNIVDLANLHRKRLRSTPEALNMFHAIIGLGECALTWEMLRSSQKTMLFLAVPRGDQYNSVNERDWESSYIPTPRLKQWLGEERLPDGWWGRGGVRPRKTVGVLQLSILILKIYSIVQEGS</sequence>
<dbReference type="GO" id="GO:0004601">
    <property type="term" value="F:peroxidase activity"/>
    <property type="evidence" value="ECO:0007669"/>
    <property type="project" value="UniProtKB-KW"/>
</dbReference>
<proteinExistence type="inferred from homology"/>
<organism evidence="10 11">
    <name type="scientific">Panaeolus cyanescens</name>
    <dbReference type="NCBI Taxonomy" id="181874"/>
    <lineage>
        <taxon>Eukaryota</taxon>
        <taxon>Fungi</taxon>
        <taxon>Dikarya</taxon>
        <taxon>Basidiomycota</taxon>
        <taxon>Agaricomycotina</taxon>
        <taxon>Agaricomycetes</taxon>
        <taxon>Agaricomycetidae</taxon>
        <taxon>Agaricales</taxon>
        <taxon>Agaricineae</taxon>
        <taxon>Galeropsidaceae</taxon>
        <taxon>Panaeolus</taxon>
    </lineage>
</organism>
<evidence type="ECO:0000256" key="5">
    <source>
        <dbReference type="ARBA" id="ARBA00023002"/>
    </source>
</evidence>
<protein>
    <recommendedName>
        <fullName evidence="9">Heme haloperoxidase family profile domain-containing protein</fullName>
    </recommendedName>
</protein>
<feature type="domain" description="Heme haloperoxidase family profile" evidence="9">
    <location>
        <begin position="15"/>
        <end position="303"/>
    </location>
</feature>
<comment type="cofactor">
    <cofactor evidence="1">
        <name>heme b</name>
        <dbReference type="ChEBI" id="CHEBI:60344"/>
    </cofactor>
</comment>
<reference evidence="10 11" key="1">
    <citation type="journal article" date="2018" name="Evol. Lett.">
        <title>Horizontal gene cluster transfer increased hallucinogenic mushroom diversity.</title>
        <authorList>
            <person name="Reynolds H.T."/>
            <person name="Vijayakumar V."/>
            <person name="Gluck-Thaler E."/>
            <person name="Korotkin H.B."/>
            <person name="Matheny P.B."/>
            <person name="Slot J.C."/>
        </authorList>
    </citation>
    <scope>NUCLEOTIDE SEQUENCE [LARGE SCALE GENOMIC DNA]</scope>
    <source>
        <strain evidence="10 11">2629</strain>
    </source>
</reference>
<evidence type="ECO:0000256" key="4">
    <source>
        <dbReference type="ARBA" id="ARBA00022723"/>
    </source>
</evidence>
<comment type="caution">
    <text evidence="10">The sequence shown here is derived from an EMBL/GenBank/DDBJ whole genome shotgun (WGS) entry which is preliminary data.</text>
</comment>
<dbReference type="STRING" id="181874.A0A409YHR1"/>
<dbReference type="Gene3D" id="1.10.489.10">
    <property type="entry name" value="Chloroperoxidase-like"/>
    <property type="match status" value="1"/>
</dbReference>
<dbReference type="Pfam" id="PF01328">
    <property type="entry name" value="Peroxidase_2"/>
    <property type="match status" value="1"/>
</dbReference>
<keyword evidence="4" id="KW-0479">Metal-binding</keyword>
<keyword evidence="8" id="KW-0812">Transmembrane</keyword>
<evidence type="ECO:0000256" key="2">
    <source>
        <dbReference type="ARBA" id="ARBA00022559"/>
    </source>
</evidence>
<dbReference type="InterPro" id="IPR000028">
    <property type="entry name" value="Chloroperoxidase"/>
</dbReference>
<dbReference type="PROSITE" id="PS51405">
    <property type="entry name" value="HEME_HALOPEROXIDASE"/>
    <property type="match status" value="1"/>
</dbReference>
<keyword evidence="6" id="KW-0408">Iron</keyword>
<dbReference type="EMBL" id="NHTK01001166">
    <property type="protein sequence ID" value="PPR02524.1"/>
    <property type="molecule type" value="Genomic_DNA"/>
</dbReference>
<evidence type="ECO:0000259" key="9">
    <source>
        <dbReference type="PROSITE" id="PS51405"/>
    </source>
</evidence>
<dbReference type="Proteomes" id="UP000284842">
    <property type="component" value="Unassembled WGS sequence"/>
</dbReference>
<dbReference type="InterPro" id="IPR036851">
    <property type="entry name" value="Chloroperoxidase-like_sf"/>
</dbReference>
<keyword evidence="2" id="KW-0575">Peroxidase</keyword>
<evidence type="ECO:0000256" key="7">
    <source>
        <dbReference type="ARBA" id="ARBA00025795"/>
    </source>
</evidence>
<keyword evidence="5" id="KW-0560">Oxidoreductase</keyword>
<dbReference type="PANTHER" id="PTHR33577">
    <property type="entry name" value="STERIGMATOCYSTIN BIOSYNTHESIS PEROXIDASE STCC-RELATED"/>
    <property type="match status" value="1"/>
</dbReference>
<evidence type="ECO:0000256" key="1">
    <source>
        <dbReference type="ARBA" id="ARBA00001970"/>
    </source>
</evidence>
<evidence type="ECO:0000313" key="11">
    <source>
        <dbReference type="Proteomes" id="UP000284842"/>
    </source>
</evidence>
<dbReference type="SUPFAM" id="SSF47571">
    <property type="entry name" value="Cloroperoxidase"/>
    <property type="match status" value="1"/>
</dbReference>
<name>A0A409YHR1_9AGAR</name>
<evidence type="ECO:0000256" key="3">
    <source>
        <dbReference type="ARBA" id="ARBA00022617"/>
    </source>
</evidence>
<accession>A0A409YHR1</accession>
<comment type="similarity">
    <text evidence="7">Belongs to the chloroperoxidase family.</text>
</comment>
<keyword evidence="8" id="KW-0472">Membrane</keyword>
<evidence type="ECO:0000256" key="6">
    <source>
        <dbReference type="ARBA" id="ARBA00023004"/>
    </source>
</evidence>
<dbReference type="PANTHER" id="PTHR33577:SF9">
    <property type="entry name" value="PEROXIDASE STCC"/>
    <property type="match status" value="1"/>
</dbReference>
<dbReference type="InParanoid" id="A0A409YHR1"/>
<keyword evidence="8" id="KW-1133">Transmembrane helix</keyword>
<dbReference type="AlphaFoldDB" id="A0A409YHR1"/>
<gene>
    <name evidence="10" type="ORF">CVT24_001950</name>
</gene>
<dbReference type="GO" id="GO:0046872">
    <property type="term" value="F:metal ion binding"/>
    <property type="evidence" value="ECO:0007669"/>
    <property type="project" value="UniProtKB-KW"/>
</dbReference>